<accession>A0ABV0DR42</accession>
<reference evidence="1 2" key="1">
    <citation type="submission" date="2024-01" db="EMBL/GenBank/DDBJ databases">
        <title>The diversity of rhizobia nodulating Mimosa spp. in eleven states of Brazil covering several biomes is determined by host plant, location, and edaphic factors.</title>
        <authorList>
            <person name="Rouws L."/>
            <person name="Barauna A."/>
            <person name="Beukes C."/>
            <person name="De Faria S.M."/>
            <person name="Gross E."/>
            <person name="Dos Reis Junior F.B."/>
            <person name="Simon M."/>
            <person name="Maluk M."/>
            <person name="Odee D.W."/>
            <person name="Kenicer G."/>
            <person name="Young J.P.W."/>
            <person name="Reis V.M."/>
            <person name="Zilli J."/>
            <person name="James E.K."/>
        </authorList>
    </citation>
    <scope>NUCLEOTIDE SEQUENCE [LARGE SCALE GENOMIC DNA]</scope>
    <source>
        <strain evidence="1 2">JHI1651</strain>
    </source>
</reference>
<evidence type="ECO:0000313" key="1">
    <source>
        <dbReference type="EMBL" id="MEO1753578.1"/>
    </source>
</evidence>
<gene>
    <name evidence="1" type="ORF">VOI32_06530</name>
</gene>
<dbReference type="RefSeq" id="WP_176957073.1">
    <property type="nucleotide sequence ID" value="NZ_CP015960.1"/>
</dbReference>
<protein>
    <submittedName>
        <fullName evidence="1">Uncharacterized protein</fullName>
    </submittedName>
</protein>
<sequence>MKNIAKASRISRQICTITFAARFDYQSASVDFLHGKRTKLIRQIAVTTQLSAAGNEVI</sequence>
<proteinExistence type="predicted"/>
<dbReference type="EMBL" id="JAYLVJ010000006">
    <property type="protein sequence ID" value="MEO1753578.1"/>
    <property type="molecule type" value="Genomic_DNA"/>
</dbReference>
<dbReference type="Proteomes" id="UP001462961">
    <property type="component" value="Unassembled WGS sequence"/>
</dbReference>
<organism evidence="1 2">
    <name type="scientific">Paraburkholderia caribensis</name>
    <dbReference type="NCBI Taxonomy" id="75105"/>
    <lineage>
        <taxon>Bacteria</taxon>
        <taxon>Pseudomonadati</taxon>
        <taxon>Pseudomonadota</taxon>
        <taxon>Betaproteobacteria</taxon>
        <taxon>Burkholderiales</taxon>
        <taxon>Burkholderiaceae</taxon>
        <taxon>Paraburkholderia</taxon>
    </lineage>
</organism>
<evidence type="ECO:0000313" key="2">
    <source>
        <dbReference type="Proteomes" id="UP001462961"/>
    </source>
</evidence>
<name>A0ABV0DR42_9BURK</name>
<comment type="caution">
    <text evidence="1">The sequence shown here is derived from an EMBL/GenBank/DDBJ whole genome shotgun (WGS) entry which is preliminary data.</text>
</comment>
<keyword evidence="2" id="KW-1185">Reference proteome</keyword>